<dbReference type="GO" id="GO:0000976">
    <property type="term" value="F:transcription cis-regulatory region binding"/>
    <property type="evidence" value="ECO:0007669"/>
    <property type="project" value="InterPro"/>
</dbReference>
<evidence type="ECO:0000256" key="3">
    <source>
        <dbReference type="ARBA" id="ARBA00023242"/>
    </source>
</evidence>
<feature type="compositionally biased region" description="Low complexity" evidence="4">
    <location>
        <begin position="140"/>
        <end position="156"/>
    </location>
</feature>
<feature type="region of interest" description="Disordered" evidence="4">
    <location>
        <begin position="1"/>
        <end position="86"/>
    </location>
</feature>
<proteinExistence type="predicted"/>
<evidence type="ECO:0000259" key="5">
    <source>
        <dbReference type="PROSITE" id="PS00036"/>
    </source>
</evidence>
<evidence type="ECO:0000256" key="1">
    <source>
        <dbReference type="ARBA" id="ARBA00004123"/>
    </source>
</evidence>
<accession>A0A1Y2G3Z8</accession>
<dbReference type="AlphaFoldDB" id="A0A1Y2G3Z8"/>
<dbReference type="PANTHER" id="PTHR40621">
    <property type="entry name" value="TRANSCRIPTION FACTOR KAPC-RELATED"/>
    <property type="match status" value="1"/>
</dbReference>
<dbReference type="InParanoid" id="A0A1Y2G3Z8"/>
<keyword evidence="7" id="KW-1185">Reference proteome</keyword>
<dbReference type="Proteomes" id="UP000193467">
    <property type="component" value="Unassembled WGS sequence"/>
</dbReference>
<dbReference type="OrthoDB" id="2593073at2759"/>
<dbReference type="GO" id="GO:0005737">
    <property type="term" value="C:cytoplasm"/>
    <property type="evidence" value="ECO:0007669"/>
    <property type="project" value="UniProtKB-SubCell"/>
</dbReference>
<feature type="domain" description="BZIP" evidence="5">
    <location>
        <begin position="71"/>
        <end position="86"/>
    </location>
</feature>
<dbReference type="GO" id="GO:0001228">
    <property type="term" value="F:DNA-binding transcription activator activity, RNA polymerase II-specific"/>
    <property type="evidence" value="ECO:0007669"/>
    <property type="project" value="TreeGrafter"/>
</dbReference>
<dbReference type="CDD" id="cd14688">
    <property type="entry name" value="bZIP_YAP"/>
    <property type="match status" value="1"/>
</dbReference>
<dbReference type="PANTHER" id="PTHR40621:SF6">
    <property type="entry name" value="AP-1-LIKE TRANSCRIPTION FACTOR YAP1-RELATED"/>
    <property type="match status" value="1"/>
</dbReference>
<dbReference type="STRING" id="106004.A0A1Y2G3Z8"/>
<dbReference type="EMBL" id="MCGR01000002">
    <property type="protein sequence ID" value="ORY91520.1"/>
    <property type="molecule type" value="Genomic_DNA"/>
</dbReference>
<dbReference type="InterPro" id="IPR046347">
    <property type="entry name" value="bZIP_sf"/>
</dbReference>
<evidence type="ECO:0000313" key="7">
    <source>
        <dbReference type="Proteomes" id="UP000193467"/>
    </source>
</evidence>
<dbReference type="InterPro" id="IPR004827">
    <property type="entry name" value="bZIP"/>
</dbReference>
<gene>
    <name evidence="6" type="ORF">BCR35DRAFT_298701</name>
</gene>
<comment type="subcellular location">
    <subcellularLocation>
        <location evidence="2">Cytoplasm</location>
    </subcellularLocation>
    <subcellularLocation>
        <location evidence="1">Nucleus</location>
    </subcellularLocation>
</comment>
<organism evidence="6 7">
    <name type="scientific">Leucosporidium creatinivorum</name>
    <dbReference type="NCBI Taxonomy" id="106004"/>
    <lineage>
        <taxon>Eukaryota</taxon>
        <taxon>Fungi</taxon>
        <taxon>Dikarya</taxon>
        <taxon>Basidiomycota</taxon>
        <taxon>Pucciniomycotina</taxon>
        <taxon>Microbotryomycetes</taxon>
        <taxon>Leucosporidiales</taxon>
        <taxon>Leucosporidium</taxon>
    </lineage>
</organism>
<evidence type="ECO:0000256" key="2">
    <source>
        <dbReference type="ARBA" id="ARBA00004496"/>
    </source>
</evidence>
<comment type="caution">
    <text evidence="6">The sequence shown here is derived from an EMBL/GenBank/DDBJ whole genome shotgun (WGS) entry which is preliminary data.</text>
</comment>
<keyword evidence="3" id="KW-0539">Nucleus</keyword>
<dbReference type="GO" id="GO:0090575">
    <property type="term" value="C:RNA polymerase II transcription regulator complex"/>
    <property type="evidence" value="ECO:0007669"/>
    <property type="project" value="TreeGrafter"/>
</dbReference>
<reference evidence="6 7" key="1">
    <citation type="submission" date="2016-07" db="EMBL/GenBank/DDBJ databases">
        <title>Pervasive Adenine N6-methylation of Active Genes in Fungi.</title>
        <authorList>
            <consortium name="DOE Joint Genome Institute"/>
            <person name="Mondo S.J."/>
            <person name="Dannebaum R.O."/>
            <person name="Kuo R.C."/>
            <person name="Labutti K."/>
            <person name="Haridas S."/>
            <person name="Kuo A."/>
            <person name="Salamov A."/>
            <person name="Ahrendt S.R."/>
            <person name="Lipzen A."/>
            <person name="Sullivan W."/>
            <person name="Andreopoulos W.B."/>
            <person name="Clum A."/>
            <person name="Lindquist E."/>
            <person name="Daum C."/>
            <person name="Ramamoorthy G.K."/>
            <person name="Gryganskyi A."/>
            <person name="Culley D."/>
            <person name="Magnuson J.K."/>
            <person name="James T.Y."/>
            <person name="O'Malley M.A."/>
            <person name="Stajich J.E."/>
            <person name="Spatafora J.W."/>
            <person name="Visel A."/>
            <person name="Grigoriev I.V."/>
        </authorList>
    </citation>
    <scope>NUCLEOTIDE SEQUENCE [LARGE SCALE GENOMIC DNA]</scope>
    <source>
        <strain evidence="6 7">62-1032</strain>
    </source>
</reference>
<dbReference type="SUPFAM" id="SSF111430">
    <property type="entry name" value="YAP1 redox domain"/>
    <property type="match status" value="1"/>
</dbReference>
<dbReference type="PROSITE" id="PS00036">
    <property type="entry name" value="BZIP_BASIC"/>
    <property type="match status" value="1"/>
</dbReference>
<evidence type="ECO:0000313" key="6">
    <source>
        <dbReference type="EMBL" id="ORY91520.1"/>
    </source>
</evidence>
<sequence length="418" mass="44995">MAAGNQVDQATASGVGFGGAGQQGSPPLGASEAASHSPEDSKSAKKPAKRGRKKKEDEIIPSDGEMDINTKRKIQNRSAQRAFRDRKEKHLADLEKRVVEQAEQLETFRTLCESLYAENAALRRGEDVPAGRLPLPPAPLGDLSQPPTSLPSSTTTDIKPTLPLPASRPFSAGLNLPPTPTAFTFIPPAPVSQQQSPPSLPPLSTSLPSIPTFPLAPNSLPNAAFSNETPLEAEMTNVDLNFDFDAPFDLSDAIPLPPLFQNLFDYDQYAAPLDGAAGAPMQGISEESTPPVAEEEYGDDVCPGDDDDPAPLGADKMPCPECDFSVVSCALPLPWRPPTIGKEVASKDVWQSQKAWAKLCSHPLFSQCDVNELCTALRDNTRCSDDGRLVISKSDVCDVFRSIPARARVKREQEEMSR</sequence>
<feature type="compositionally biased region" description="Polar residues" evidence="4">
    <location>
        <begin position="1"/>
        <end position="11"/>
    </location>
</feature>
<feature type="region of interest" description="Disordered" evidence="4">
    <location>
        <begin position="127"/>
        <end position="162"/>
    </location>
</feature>
<dbReference type="Gene3D" id="1.20.5.170">
    <property type="match status" value="1"/>
</dbReference>
<protein>
    <recommendedName>
        <fullName evidence="5">BZIP domain-containing protein</fullName>
    </recommendedName>
</protein>
<dbReference type="InterPro" id="IPR050936">
    <property type="entry name" value="AP-1-like"/>
</dbReference>
<evidence type="ECO:0000256" key="4">
    <source>
        <dbReference type="SAM" id="MobiDB-lite"/>
    </source>
</evidence>
<name>A0A1Y2G3Z8_9BASI</name>
<dbReference type="InterPro" id="IPR023167">
    <property type="entry name" value="Yap1_redox_dom_sf"/>
</dbReference>
<dbReference type="SUPFAM" id="SSF57959">
    <property type="entry name" value="Leucine zipper domain"/>
    <property type="match status" value="1"/>
</dbReference>
<dbReference type="Gene3D" id="1.10.238.100">
    <property type="entry name" value="YAP1 redox domain. Chain B"/>
    <property type="match status" value="1"/>
</dbReference>
<feature type="compositionally biased region" description="Basic residues" evidence="4">
    <location>
        <begin position="44"/>
        <end position="53"/>
    </location>
</feature>